<evidence type="ECO:0000256" key="10">
    <source>
        <dbReference type="ARBA" id="ARBA00022840"/>
    </source>
</evidence>
<dbReference type="Gene3D" id="1.10.287.130">
    <property type="match status" value="1"/>
</dbReference>
<keyword evidence="7 15" id="KW-0812">Transmembrane</keyword>
<dbReference type="SMART" id="SM00448">
    <property type="entry name" value="REC"/>
    <property type="match status" value="1"/>
</dbReference>
<dbReference type="InterPro" id="IPR036890">
    <property type="entry name" value="HATPase_C_sf"/>
</dbReference>
<keyword evidence="9" id="KW-0418">Kinase</keyword>
<evidence type="ECO:0000256" key="3">
    <source>
        <dbReference type="ARBA" id="ARBA00012438"/>
    </source>
</evidence>
<feature type="transmembrane region" description="Helical" evidence="15">
    <location>
        <begin position="188"/>
        <end position="207"/>
    </location>
</feature>
<dbReference type="PANTHER" id="PTHR43047:SF78">
    <property type="entry name" value="SENSORY_REGULATORY PROTEIN RPFC"/>
    <property type="match status" value="1"/>
</dbReference>
<dbReference type="InterPro" id="IPR004358">
    <property type="entry name" value="Sig_transdc_His_kin-like_C"/>
</dbReference>
<dbReference type="GO" id="GO:0000155">
    <property type="term" value="F:phosphorelay sensor kinase activity"/>
    <property type="evidence" value="ECO:0007669"/>
    <property type="project" value="InterPro"/>
</dbReference>
<protein>
    <recommendedName>
        <fullName evidence="3">histidine kinase</fullName>
        <ecNumber evidence="3">2.7.13.3</ecNumber>
    </recommendedName>
</protein>
<dbReference type="Proteomes" id="UP001193501">
    <property type="component" value="Unassembled WGS sequence"/>
</dbReference>
<dbReference type="PROSITE" id="PS50113">
    <property type="entry name" value="PAC"/>
    <property type="match status" value="1"/>
</dbReference>
<dbReference type="PROSITE" id="PS50110">
    <property type="entry name" value="RESPONSE_REGULATORY"/>
    <property type="match status" value="1"/>
</dbReference>
<dbReference type="PROSITE" id="PS50112">
    <property type="entry name" value="PAS"/>
    <property type="match status" value="1"/>
</dbReference>
<dbReference type="InterPro" id="IPR001789">
    <property type="entry name" value="Sig_transdc_resp-reg_receiver"/>
</dbReference>
<dbReference type="InterPro" id="IPR003594">
    <property type="entry name" value="HATPase_dom"/>
</dbReference>
<evidence type="ECO:0000256" key="8">
    <source>
        <dbReference type="ARBA" id="ARBA00022741"/>
    </source>
</evidence>
<dbReference type="Gene3D" id="3.30.565.10">
    <property type="entry name" value="Histidine kinase-like ATPase, C-terminal domain"/>
    <property type="match status" value="1"/>
</dbReference>
<keyword evidence="5 14" id="KW-0597">Phosphoprotein</keyword>
<comment type="subcellular location">
    <subcellularLocation>
        <location evidence="2">Cell membrane</location>
        <topology evidence="2">Multi-pass membrane protein</topology>
    </subcellularLocation>
</comment>
<reference evidence="20" key="1">
    <citation type="submission" date="2020-01" db="EMBL/GenBank/DDBJ databases">
        <authorList>
            <person name="Chen W.-M."/>
        </authorList>
    </citation>
    <scope>NUCLEOTIDE SEQUENCE</scope>
    <source>
        <strain evidence="20">CYK-10</strain>
    </source>
</reference>
<dbReference type="CDD" id="cd16922">
    <property type="entry name" value="HATPase_EvgS-ArcB-TorS-like"/>
    <property type="match status" value="1"/>
</dbReference>
<dbReference type="InterPro" id="IPR005467">
    <property type="entry name" value="His_kinase_dom"/>
</dbReference>
<evidence type="ECO:0000256" key="9">
    <source>
        <dbReference type="ARBA" id="ARBA00022777"/>
    </source>
</evidence>
<evidence type="ECO:0000256" key="11">
    <source>
        <dbReference type="ARBA" id="ARBA00022989"/>
    </source>
</evidence>
<dbReference type="Pfam" id="PF13426">
    <property type="entry name" value="PAS_9"/>
    <property type="match status" value="1"/>
</dbReference>
<keyword evidence="6" id="KW-0808">Transferase</keyword>
<keyword evidence="21" id="KW-1185">Reference proteome</keyword>
<dbReference type="SMART" id="SM00091">
    <property type="entry name" value="PAS"/>
    <property type="match status" value="1"/>
</dbReference>
<dbReference type="Gene3D" id="3.30.450.20">
    <property type="entry name" value="PAS domain"/>
    <property type="match status" value="1"/>
</dbReference>
<dbReference type="CDD" id="cd00082">
    <property type="entry name" value="HisKA"/>
    <property type="match status" value="1"/>
</dbReference>
<dbReference type="CDD" id="cd00130">
    <property type="entry name" value="PAS"/>
    <property type="match status" value="1"/>
</dbReference>
<dbReference type="PANTHER" id="PTHR43047">
    <property type="entry name" value="TWO-COMPONENT HISTIDINE PROTEIN KINASE"/>
    <property type="match status" value="1"/>
</dbReference>
<feature type="transmembrane region" description="Helical" evidence="15">
    <location>
        <begin position="100"/>
        <end position="118"/>
    </location>
</feature>
<dbReference type="CDD" id="cd17546">
    <property type="entry name" value="REC_hyHK_CKI1_RcsC-like"/>
    <property type="match status" value="1"/>
</dbReference>
<evidence type="ECO:0000313" key="20">
    <source>
        <dbReference type="EMBL" id="NBZ86516.1"/>
    </source>
</evidence>
<keyword evidence="12" id="KW-0902">Two-component regulatory system</keyword>
<dbReference type="InterPro" id="IPR011006">
    <property type="entry name" value="CheY-like_superfamily"/>
</dbReference>
<dbReference type="GO" id="GO:0005524">
    <property type="term" value="F:ATP binding"/>
    <property type="evidence" value="ECO:0007669"/>
    <property type="project" value="UniProtKB-KW"/>
</dbReference>
<evidence type="ECO:0000259" key="16">
    <source>
        <dbReference type="PROSITE" id="PS50109"/>
    </source>
</evidence>
<dbReference type="FunFam" id="1.10.287.130:FF:000003">
    <property type="entry name" value="Histidine kinase"/>
    <property type="match status" value="1"/>
</dbReference>
<dbReference type="InterPro" id="IPR000014">
    <property type="entry name" value="PAS"/>
</dbReference>
<evidence type="ECO:0000313" key="21">
    <source>
        <dbReference type="Proteomes" id="UP001193501"/>
    </source>
</evidence>
<accession>A0AAE4Y7Z3</accession>
<evidence type="ECO:0000256" key="7">
    <source>
        <dbReference type="ARBA" id="ARBA00022692"/>
    </source>
</evidence>
<keyword evidence="11 15" id="KW-1133">Transmembrane helix</keyword>
<evidence type="ECO:0000259" key="17">
    <source>
        <dbReference type="PROSITE" id="PS50110"/>
    </source>
</evidence>
<evidence type="ECO:0000256" key="15">
    <source>
        <dbReference type="SAM" id="Phobius"/>
    </source>
</evidence>
<feature type="domain" description="PAC" evidence="19">
    <location>
        <begin position="313"/>
        <end position="367"/>
    </location>
</feature>
<evidence type="ECO:0000256" key="2">
    <source>
        <dbReference type="ARBA" id="ARBA00004651"/>
    </source>
</evidence>
<evidence type="ECO:0000259" key="18">
    <source>
        <dbReference type="PROSITE" id="PS50112"/>
    </source>
</evidence>
<dbReference type="EMBL" id="JAABNR010000002">
    <property type="protein sequence ID" value="NBZ86516.1"/>
    <property type="molecule type" value="Genomic_DNA"/>
</dbReference>
<keyword evidence="4" id="KW-1003">Cell membrane</keyword>
<evidence type="ECO:0000256" key="12">
    <source>
        <dbReference type="ARBA" id="ARBA00023012"/>
    </source>
</evidence>
<feature type="domain" description="PAS" evidence="18">
    <location>
        <begin position="241"/>
        <end position="312"/>
    </location>
</feature>
<dbReference type="InterPro" id="IPR036097">
    <property type="entry name" value="HisK_dim/P_sf"/>
</dbReference>
<gene>
    <name evidence="20" type="ORF">GV832_02900</name>
</gene>
<dbReference type="SMART" id="SM00388">
    <property type="entry name" value="HisKA"/>
    <property type="match status" value="1"/>
</dbReference>
<dbReference type="SUPFAM" id="SSF55785">
    <property type="entry name" value="PYP-like sensor domain (PAS domain)"/>
    <property type="match status" value="1"/>
</dbReference>
<organism evidence="20 21">
    <name type="scientific">Stagnihabitans tardus</name>
    <dbReference type="NCBI Taxonomy" id="2699202"/>
    <lineage>
        <taxon>Bacteria</taxon>
        <taxon>Pseudomonadati</taxon>
        <taxon>Pseudomonadota</taxon>
        <taxon>Alphaproteobacteria</taxon>
        <taxon>Rhodobacterales</taxon>
        <taxon>Paracoccaceae</taxon>
        <taxon>Stagnihabitans</taxon>
    </lineage>
</organism>
<dbReference type="SMART" id="SM00086">
    <property type="entry name" value="PAC"/>
    <property type="match status" value="1"/>
</dbReference>
<dbReference type="InterPro" id="IPR035965">
    <property type="entry name" value="PAS-like_dom_sf"/>
</dbReference>
<dbReference type="InterPro" id="IPR001610">
    <property type="entry name" value="PAC"/>
</dbReference>
<dbReference type="EC" id="2.7.13.3" evidence="3"/>
<dbReference type="Pfam" id="PF00512">
    <property type="entry name" value="HisKA"/>
    <property type="match status" value="1"/>
</dbReference>
<dbReference type="NCBIfam" id="TIGR00229">
    <property type="entry name" value="sensory_box"/>
    <property type="match status" value="1"/>
</dbReference>
<evidence type="ECO:0000259" key="19">
    <source>
        <dbReference type="PROSITE" id="PS50113"/>
    </source>
</evidence>
<dbReference type="FunFam" id="3.30.565.10:FF:000010">
    <property type="entry name" value="Sensor histidine kinase RcsC"/>
    <property type="match status" value="1"/>
</dbReference>
<comment type="caution">
    <text evidence="20">The sequence shown here is derived from an EMBL/GenBank/DDBJ whole genome shotgun (WGS) entry which is preliminary data.</text>
</comment>
<keyword evidence="8" id="KW-0547">Nucleotide-binding</keyword>
<dbReference type="Pfam" id="PF02518">
    <property type="entry name" value="HATPase_c"/>
    <property type="match status" value="1"/>
</dbReference>
<dbReference type="InterPro" id="IPR000700">
    <property type="entry name" value="PAS-assoc_C"/>
</dbReference>
<comment type="catalytic activity">
    <reaction evidence="1">
        <text>ATP + protein L-histidine = ADP + protein N-phospho-L-histidine.</text>
        <dbReference type="EC" id="2.7.13.3"/>
    </reaction>
</comment>
<name>A0AAE4Y7Z3_9RHOB</name>
<evidence type="ECO:0000256" key="13">
    <source>
        <dbReference type="ARBA" id="ARBA00023136"/>
    </source>
</evidence>
<proteinExistence type="predicted"/>
<dbReference type="Gene3D" id="3.40.50.2300">
    <property type="match status" value="1"/>
</dbReference>
<evidence type="ECO:0000256" key="1">
    <source>
        <dbReference type="ARBA" id="ARBA00000085"/>
    </source>
</evidence>
<evidence type="ECO:0000256" key="4">
    <source>
        <dbReference type="ARBA" id="ARBA00022475"/>
    </source>
</evidence>
<dbReference type="Pfam" id="PF00072">
    <property type="entry name" value="Response_reg"/>
    <property type="match status" value="1"/>
</dbReference>
<dbReference type="AlphaFoldDB" id="A0AAE4Y7Z3"/>
<keyword evidence="10" id="KW-0067">ATP-binding</keyword>
<dbReference type="SUPFAM" id="SSF52172">
    <property type="entry name" value="CheY-like"/>
    <property type="match status" value="1"/>
</dbReference>
<evidence type="ECO:0000256" key="6">
    <source>
        <dbReference type="ARBA" id="ARBA00022679"/>
    </source>
</evidence>
<evidence type="ECO:0000256" key="5">
    <source>
        <dbReference type="ARBA" id="ARBA00022553"/>
    </source>
</evidence>
<feature type="domain" description="Histidine kinase" evidence="16">
    <location>
        <begin position="385"/>
        <end position="602"/>
    </location>
</feature>
<feature type="transmembrane region" description="Helical" evidence="15">
    <location>
        <begin position="38"/>
        <end position="55"/>
    </location>
</feature>
<dbReference type="RefSeq" id="WP_168773321.1">
    <property type="nucleotide sequence ID" value="NZ_JAABNR010000002.1"/>
</dbReference>
<dbReference type="GO" id="GO:0005886">
    <property type="term" value="C:plasma membrane"/>
    <property type="evidence" value="ECO:0007669"/>
    <property type="project" value="UniProtKB-SubCell"/>
</dbReference>
<feature type="transmembrane region" description="Helical" evidence="15">
    <location>
        <begin position="61"/>
        <end position="79"/>
    </location>
</feature>
<dbReference type="SUPFAM" id="SSF55874">
    <property type="entry name" value="ATPase domain of HSP90 chaperone/DNA topoisomerase II/histidine kinase"/>
    <property type="match status" value="1"/>
</dbReference>
<sequence length="750" mass="82168">MAESTTESEVLTDLKRLEHRMSPPGRLLSFAHARLRAFPLRLALTFYGVFVLALLEDARLALALALLSLIGETVDALGLRTAIAWTERDMARGMESRRPLRVIALATTLQSLTLVASIDLAWSKSGPHEMHFFAAVFLVAALINAGYGRVYLPQIADLRMAIYLSAGVVMNLWEFVSTPGGFSREHLYFAASFLLLVILAAIFVRTAERNHQHRRLSEYRLLKHQQEQELARAALARHAAESERLALVAQYANDSILVCGPDGRIEWVNDTFTRITGYAMAEVLGHLPAEVLNADDTDPATTSRLVEARRRQQPLRVEVLNRGKSGRLFWIETSITPIFDDDGTLTRWIAVEREVTEAKAREAELARARAAAEEAAQSKSRFLANMSHEIRTPMNGVIGVAELLSQTRLNATQRDYVETILDSGRLLLEIINDILDLAKLQSGNQPLEAKPFELQATVEGVVRILTPVASKKGIRLRAEIEGEATVLGDEGKLRQILVNLVGNAVKFTLTGEVVIKVRPPIVAGQMLEIAVQDTGIGIAPDRIQRIFESFAQADNGISRQFGGTGLGLTISSMLAERMGGGISVRSEIGHGSTFTLRVDMPLTRLSPAEAPLPSTAALRPGLRILVAEDNRTNMMILRKMLKDQVAALIEAEDGEEAVRLWHETQPDLVLMDVLMPKKDGLQATREIRAAEAEGGGHCPVLALTANAFGEDRAACLTAGMDGFLVKPLSKSDLIAAISRHCPSEPLRDTG</sequence>
<dbReference type="InterPro" id="IPR003661">
    <property type="entry name" value="HisK_dim/P_dom"/>
</dbReference>
<dbReference type="SMART" id="SM00387">
    <property type="entry name" value="HATPase_c"/>
    <property type="match status" value="1"/>
</dbReference>
<feature type="domain" description="Response regulatory" evidence="17">
    <location>
        <begin position="623"/>
        <end position="741"/>
    </location>
</feature>
<dbReference type="PRINTS" id="PR00344">
    <property type="entry name" value="BCTRLSENSOR"/>
</dbReference>
<keyword evidence="13 15" id="KW-0472">Membrane</keyword>
<dbReference type="PROSITE" id="PS50109">
    <property type="entry name" value="HIS_KIN"/>
    <property type="match status" value="1"/>
</dbReference>
<evidence type="ECO:0000256" key="14">
    <source>
        <dbReference type="PROSITE-ProRule" id="PRU00169"/>
    </source>
</evidence>
<feature type="modified residue" description="4-aspartylphosphate" evidence="14">
    <location>
        <position position="672"/>
    </location>
</feature>
<feature type="transmembrane region" description="Helical" evidence="15">
    <location>
        <begin position="130"/>
        <end position="148"/>
    </location>
</feature>
<dbReference type="SUPFAM" id="SSF47384">
    <property type="entry name" value="Homodimeric domain of signal transducing histidine kinase"/>
    <property type="match status" value="1"/>
</dbReference>